<evidence type="ECO:0000256" key="2">
    <source>
        <dbReference type="ARBA" id="ARBA00022475"/>
    </source>
</evidence>
<accession>A0A1U7IQK3</accession>
<dbReference type="EMBL" id="MRCE01000004">
    <property type="protein sequence ID" value="OKH39648.1"/>
    <property type="molecule type" value="Genomic_DNA"/>
</dbReference>
<keyword evidence="7 8" id="KW-0472">Membrane</keyword>
<dbReference type="Proteomes" id="UP000185860">
    <property type="component" value="Unassembled WGS sequence"/>
</dbReference>
<comment type="caution">
    <text evidence="9">The sequence shown here is derived from an EMBL/GenBank/DDBJ whole genome shotgun (WGS) entry which is preliminary data.</text>
</comment>
<evidence type="ECO:0000256" key="1">
    <source>
        <dbReference type="ARBA" id="ARBA00004651"/>
    </source>
</evidence>
<organism evidence="9 10">
    <name type="scientific">[Phormidium ambiguum] IAM M-71</name>
    <dbReference type="NCBI Taxonomy" id="454136"/>
    <lineage>
        <taxon>Bacteria</taxon>
        <taxon>Bacillati</taxon>
        <taxon>Cyanobacteriota</taxon>
        <taxon>Cyanophyceae</taxon>
        <taxon>Oscillatoriophycideae</taxon>
        <taxon>Aerosakkonematales</taxon>
        <taxon>Aerosakkonemataceae</taxon>
        <taxon>Floridanema</taxon>
    </lineage>
</organism>
<dbReference type="Pfam" id="PF09721">
    <property type="entry name" value="Exosortase_EpsH"/>
    <property type="match status" value="1"/>
</dbReference>
<sequence length="507" mass="56429">MIGEDKLIRVESNQSLSWATLGGSCLLVLSWLYLNLSSLQWLGQTLPKATPLSLILVVLAGLVLIVQGVRYFEKLSFSAVPVLRTLPLMVMMGSAIASITIPHFLNLEQLPVLLFILGTYGLLGLFFNPERWQKGLPLAFAIACLLPFSIQFTTGLGFPMRLLTAHAVERILAHGNVAAISSDDIILLENGIAHVDLPCSGMKSLWVGTLFLLAATWLENRRIGLHWLLVCIANFVLLVLANIARVLILVVTTYIFKQPEIAHLLHIPLGILGFSTACLFTWGLLRGVSRITREQGNKVTREQLKVLSGFNRSPYLTQIVLAVCIFGLTFVPHSPFKATPLPLTNLQASLSFPMQNVPLTSVEEEFFARYADTNAQKNWFEFKGVSGSMLLVSSTTRQAQHAPELCLAGMGFRLNGMKQQQITPELTGRWLSLNEGNRKAVYWFQSSQRTTDNFVSRIWGEVTRREPTWVMVSILFDQSYQPDNPEVVAFLSEVHHAIAHQFSGAMQ</sequence>
<keyword evidence="3" id="KW-0645">Protease</keyword>
<dbReference type="RefSeq" id="WP_073592368.1">
    <property type="nucleotide sequence ID" value="NZ_MRCE01000004.1"/>
</dbReference>
<comment type="subcellular location">
    <subcellularLocation>
        <location evidence="1">Cell membrane</location>
        <topology evidence="1">Multi-pass membrane protein</topology>
    </subcellularLocation>
</comment>
<keyword evidence="2" id="KW-1003">Cell membrane</keyword>
<feature type="transmembrane region" description="Helical" evidence="8">
    <location>
        <begin position="85"/>
        <end position="104"/>
    </location>
</feature>
<gene>
    <name evidence="9" type="ORF">NIES2119_05090</name>
</gene>
<dbReference type="GO" id="GO:0005886">
    <property type="term" value="C:plasma membrane"/>
    <property type="evidence" value="ECO:0007669"/>
    <property type="project" value="UniProtKB-SubCell"/>
</dbReference>
<dbReference type="AlphaFoldDB" id="A0A1U7IQK3"/>
<evidence type="ECO:0000256" key="3">
    <source>
        <dbReference type="ARBA" id="ARBA00022670"/>
    </source>
</evidence>
<keyword evidence="5" id="KW-0378">Hydrolase</keyword>
<name>A0A1U7IQK3_9CYAN</name>
<dbReference type="GO" id="GO:0008233">
    <property type="term" value="F:peptidase activity"/>
    <property type="evidence" value="ECO:0007669"/>
    <property type="project" value="UniProtKB-KW"/>
</dbReference>
<feature type="transmembrane region" description="Helical" evidence="8">
    <location>
        <begin position="315"/>
        <end position="333"/>
    </location>
</feature>
<dbReference type="InterPro" id="IPR030996">
    <property type="entry name" value="Exosort_XrtO"/>
</dbReference>
<feature type="transmembrane region" description="Helical" evidence="8">
    <location>
        <begin position="261"/>
        <end position="285"/>
    </location>
</feature>
<evidence type="ECO:0000256" key="7">
    <source>
        <dbReference type="ARBA" id="ARBA00023136"/>
    </source>
</evidence>
<dbReference type="InterPro" id="IPR019127">
    <property type="entry name" value="Exosortase"/>
</dbReference>
<dbReference type="NCBIfam" id="TIGR04178">
    <property type="entry name" value="exo_archaeo"/>
    <property type="match status" value="1"/>
</dbReference>
<feature type="transmembrane region" description="Helical" evidence="8">
    <location>
        <begin position="54"/>
        <end position="73"/>
    </location>
</feature>
<protein>
    <submittedName>
        <fullName evidence="9">Exosortase O</fullName>
    </submittedName>
</protein>
<keyword evidence="6 8" id="KW-1133">Transmembrane helix</keyword>
<dbReference type="PROSITE" id="PS51257">
    <property type="entry name" value="PROKAR_LIPOPROTEIN"/>
    <property type="match status" value="1"/>
</dbReference>
<dbReference type="NCBIfam" id="TIGR04489">
    <property type="entry name" value="exosort_XrtO"/>
    <property type="match status" value="1"/>
</dbReference>
<proteinExistence type="predicted"/>
<evidence type="ECO:0000256" key="5">
    <source>
        <dbReference type="ARBA" id="ARBA00022801"/>
    </source>
</evidence>
<evidence type="ECO:0000313" key="9">
    <source>
        <dbReference type="EMBL" id="OKH39648.1"/>
    </source>
</evidence>
<dbReference type="OrthoDB" id="438518at2"/>
<evidence type="ECO:0000256" key="4">
    <source>
        <dbReference type="ARBA" id="ARBA00022692"/>
    </source>
</evidence>
<reference evidence="9 10" key="1">
    <citation type="submission" date="2016-11" db="EMBL/GenBank/DDBJ databases">
        <title>Draft Genome Sequences of Nine Cyanobacterial Strains from Diverse Habitats.</title>
        <authorList>
            <person name="Zhu T."/>
            <person name="Hou S."/>
            <person name="Lu X."/>
            <person name="Hess W.R."/>
        </authorList>
    </citation>
    <scope>NUCLEOTIDE SEQUENCE [LARGE SCALE GENOMIC DNA]</scope>
    <source>
        <strain evidence="9 10">IAM M-71</strain>
    </source>
</reference>
<evidence type="ECO:0000256" key="6">
    <source>
        <dbReference type="ARBA" id="ARBA00022989"/>
    </source>
</evidence>
<feature type="transmembrane region" description="Helical" evidence="8">
    <location>
        <begin position="16"/>
        <end position="34"/>
    </location>
</feature>
<evidence type="ECO:0000256" key="8">
    <source>
        <dbReference type="SAM" id="Phobius"/>
    </source>
</evidence>
<evidence type="ECO:0000313" key="10">
    <source>
        <dbReference type="Proteomes" id="UP000185860"/>
    </source>
</evidence>
<feature type="transmembrane region" description="Helical" evidence="8">
    <location>
        <begin position="135"/>
        <end position="153"/>
    </location>
</feature>
<feature type="transmembrane region" description="Helical" evidence="8">
    <location>
        <begin position="110"/>
        <end position="128"/>
    </location>
</feature>
<feature type="transmembrane region" description="Helical" evidence="8">
    <location>
        <begin position="227"/>
        <end position="255"/>
    </location>
</feature>
<dbReference type="GO" id="GO:0006508">
    <property type="term" value="P:proteolysis"/>
    <property type="evidence" value="ECO:0007669"/>
    <property type="project" value="UniProtKB-KW"/>
</dbReference>
<keyword evidence="4 8" id="KW-0812">Transmembrane</keyword>
<dbReference type="InterPro" id="IPR026392">
    <property type="entry name" value="Exo/Archaeosortase_dom"/>
</dbReference>